<protein>
    <submittedName>
        <fullName evidence="2">Uncharacterized protein</fullName>
    </submittedName>
</protein>
<evidence type="ECO:0000313" key="2">
    <source>
        <dbReference type="EnsemblPlants" id="OMERI02G08740.5"/>
    </source>
</evidence>
<feature type="region of interest" description="Disordered" evidence="1">
    <location>
        <begin position="75"/>
        <end position="168"/>
    </location>
</feature>
<proteinExistence type="predicted"/>
<accession>A0A0E0CHF4</accession>
<feature type="compositionally biased region" description="Basic and acidic residues" evidence="1">
    <location>
        <begin position="139"/>
        <end position="168"/>
    </location>
</feature>
<reference evidence="2" key="2">
    <citation type="submission" date="2018-05" db="EMBL/GenBank/DDBJ databases">
        <title>OmerRS3 (Oryza meridionalis Reference Sequence Version 3).</title>
        <authorList>
            <person name="Zhang J."/>
            <person name="Kudrna D."/>
            <person name="Lee S."/>
            <person name="Talag J."/>
            <person name="Welchert J."/>
            <person name="Wing R.A."/>
        </authorList>
    </citation>
    <scope>NUCLEOTIDE SEQUENCE [LARGE SCALE GENOMIC DNA]</scope>
    <source>
        <strain evidence="2">cv. OR44</strain>
    </source>
</reference>
<sequence>MADSDGVGLKRLQLTTRTPISLALTPVVDGAEHDGLGLAPRLRHARVGRLPEHGGGEVGVVAEARALDDLALEVEAGGGEAAGEPGAPHEGVPAAPALRRRLVAGEVDEVDGARAGEEVDGGEEDEEGGAGDDGDEVEAEVRPEAGDVAGGERGEVDGDEGDERRQEE</sequence>
<feature type="compositionally biased region" description="Low complexity" evidence="1">
    <location>
        <begin position="82"/>
        <end position="97"/>
    </location>
</feature>
<dbReference type="HOGENOM" id="CLU_1590644_0_0_1"/>
<dbReference type="EnsemblPlants" id="OMERI02G08740.5">
    <property type="protein sequence ID" value="OMERI02G08740.5"/>
    <property type="gene ID" value="OMERI02G08740"/>
</dbReference>
<keyword evidence="3" id="KW-1185">Reference proteome</keyword>
<organism evidence="2">
    <name type="scientific">Oryza meridionalis</name>
    <dbReference type="NCBI Taxonomy" id="40149"/>
    <lineage>
        <taxon>Eukaryota</taxon>
        <taxon>Viridiplantae</taxon>
        <taxon>Streptophyta</taxon>
        <taxon>Embryophyta</taxon>
        <taxon>Tracheophyta</taxon>
        <taxon>Spermatophyta</taxon>
        <taxon>Magnoliopsida</taxon>
        <taxon>Liliopsida</taxon>
        <taxon>Poales</taxon>
        <taxon>Poaceae</taxon>
        <taxon>BOP clade</taxon>
        <taxon>Oryzoideae</taxon>
        <taxon>Oryzeae</taxon>
        <taxon>Oryzinae</taxon>
        <taxon>Oryza</taxon>
    </lineage>
</organism>
<dbReference type="AlphaFoldDB" id="A0A0E0CHF4"/>
<feature type="compositionally biased region" description="Acidic residues" evidence="1">
    <location>
        <begin position="118"/>
        <end position="138"/>
    </location>
</feature>
<dbReference type="Proteomes" id="UP000008021">
    <property type="component" value="Chromosome 2"/>
</dbReference>
<evidence type="ECO:0000313" key="3">
    <source>
        <dbReference type="Proteomes" id="UP000008021"/>
    </source>
</evidence>
<name>A0A0E0CHF4_9ORYZ</name>
<reference evidence="2" key="1">
    <citation type="submission" date="2015-04" db="UniProtKB">
        <authorList>
            <consortium name="EnsemblPlants"/>
        </authorList>
    </citation>
    <scope>IDENTIFICATION</scope>
</reference>
<dbReference type="Gramene" id="OMERI02G08740.5">
    <property type="protein sequence ID" value="OMERI02G08740.5"/>
    <property type="gene ID" value="OMERI02G08740"/>
</dbReference>
<evidence type="ECO:0000256" key="1">
    <source>
        <dbReference type="SAM" id="MobiDB-lite"/>
    </source>
</evidence>